<feature type="transmembrane region" description="Helical" evidence="2">
    <location>
        <begin position="7"/>
        <end position="27"/>
    </location>
</feature>
<dbReference type="AlphaFoldDB" id="A0A1M6EUF9"/>
<keyword evidence="2" id="KW-1133">Transmembrane helix</keyword>
<dbReference type="Proteomes" id="UP000183954">
    <property type="component" value="Unassembled WGS sequence"/>
</dbReference>
<sequence length="166" mass="18971">MKNKERILWISSMVIILAVSLIIIFQYQIKLSNAEEKKTSLFNDNSQLQQENEDCATQASGLRSELEKLELGNYDQTSMLKLQAKGYTGQLKDIVADLKMHSELIPYEGILGGTMGFYHNEDIHVLTDRWVFAYFDDGHISGYMLLSYDINNGTISWKVIDSHLDV</sequence>
<dbReference type="RefSeq" id="WP_242947728.1">
    <property type="nucleotide sequence ID" value="NZ_FQXJ01000028.1"/>
</dbReference>
<keyword evidence="4" id="KW-1185">Reference proteome</keyword>
<keyword evidence="2" id="KW-0472">Membrane</keyword>
<organism evidence="3 4">
    <name type="scientific">Desulfosporosinus lacus DSM 15449</name>
    <dbReference type="NCBI Taxonomy" id="1121420"/>
    <lineage>
        <taxon>Bacteria</taxon>
        <taxon>Bacillati</taxon>
        <taxon>Bacillota</taxon>
        <taxon>Clostridia</taxon>
        <taxon>Eubacteriales</taxon>
        <taxon>Desulfitobacteriaceae</taxon>
        <taxon>Desulfosporosinus</taxon>
    </lineage>
</organism>
<name>A0A1M6EUF9_9FIRM</name>
<evidence type="ECO:0000313" key="3">
    <source>
        <dbReference type="EMBL" id="SHI89026.1"/>
    </source>
</evidence>
<accession>A0A1M6EUF9</accession>
<reference evidence="4" key="1">
    <citation type="submission" date="2016-11" db="EMBL/GenBank/DDBJ databases">
        <authorList>
            <person name="Varghese N."/>
            <person name="Submissions S."/>
        </authorList>
    </citation>
    <scope>NUCLEOTIDE SEQUENCE [LARGE SCALE GENOMIC DNA]</scope>
    <source>
        <strain evidence="4">DSM 15449</strain>
    </source>
</reference>
<gene>
    <name evidence="3" type="ORF">SAMN02746098_04814</name>
</gene>
<evidence type="ECO:0000313" key="4">
    <source>
        <dbReference type="Proteomes" id="UP000183954"/>
    </source>
</evidence>
<keyword evidence="1" id="KW-0175">Coiled coil</keyword>
<dbReference type="STRING" id="1121420.SAMN02746098_04814"/>
<evidence type="ECO:0000256" key="2">
    <source>
        <dbReference type="SAM" id="Phobius"/>
    </source>
</evidence>
<proteinExistence type="predicted"/>
<keyword evidence="2" id="KW-0812">Transmembrane</keyword>
<evidence type="ECO:0000256" key="1">
    <source>
        <dbReference type="SAM" id="Coils"/>
    </source>
</evidence>
<dbReference type="EMBL" id="FQXJ01000028">
    <property type="protein sequence ID" value="SHI89026.1"/>
    <property type="molecule type" value="Genomic_DNA"/>
</dbReference>
<feature type="coiled-coil region" evidence="1">
    <location>
        <begin position="31"/>
        <end position="65"/>
    </location>
</feature>
<protein>
    <submittedName>
        <fullName evidence="3">Uncharacterized protein</fullName>
    </submittedName>
</protein>